<protein>
    <submittedName>
        <fullName evidence="1">Uncharacterized protein</fullName>
    </submittedName>
</protein>
<comment type="caution">
    <text evidence="1">The sequence shown here is derived from an EMBL/GenBank/DDBJ whole genome shotgun (WGS) entry which is preliminary data.</text>
</comment>
<gene>
    <name evidence="1" type="ORF">PC117_g11609</name>
</gene>
<organism evidence="1 2">
    <name type="scientific">Phytophthora cactorum</name>
    <dbReference type="NCBI Taxonomy" id="29920"/>
    <lineage>
        <taxon>Eukaryota</taxon>
        <taxon>Sar</taxon>
        <taxon>Stramenopiles</taxon>
        <taxon>Oomycota</taxon>
        <taxon>Peronosporomycetes</taxon>
        <taxon>Peronosporales</taxon>
        <taxon>Peronosporaceae</taxon>
        <taxon>Phytophthora</taxon>
    </lineage>
</organism>
<sequence>MEPAEDAPMLGVSSDAVLAVLATIVRKPKSKRRRTTTTNSTTTTTVEFPLETTDLPARDVTMLDTVVPTVLRKTRKSSTAINNPIPAPAVATRTKFPSTDCPSDADPLMLDIGSDAVLATLATVVRKPKSKPAALVNAQSVPVSTAAALHVVVDPPAVDHTLSPYATQSLATTCNDPLLASEANRPNTDTCLRKKTPNNPL</sequence>
<dbReference type="EMBL" id="RCMK01000303">
    <property type="protein sequence ID" value="KAG2937647.1"/>
    <property type="molecule type" value="Genomic_DNA"/>
</dbReference>
<name>A0A8T1D6X7_9STRA</name>
<proteinExistence type="predicted"/>
<accession>A0A8T1D6X7</accession>
<evidence type="ECO:0000313" key="1">
    <source>
        <dbReference type="EMBL" id="KAG2937647.1"/>
    </source>
</evidence>
<dbReference type="AlphaFoldDB" id="A0A8T1D6X7"/>
<dbReference type="Proteomes" id="UP000736787">
    <property type="component" value="Unassembled WGS sequence"/>
</dbReference>
<evidence type="ECO:0000313" key="2">
    <source>
        <dbReference type="Proteomes" id="UP000736787"/>
    </source>
</evidence>
<reference evidence="1" key="1">
    <citation type="submission" date="2018-10" db="EMBL/GenBank/DDBJ databases">
        <title>Effector identification in a new, highly contiguous assembly of the strawberry crown rot pathogen Phytophthora cactorum.</title>
        <authorList>
            <person name="Armitage A.D."/>
            <person name="Nellist C.F."/>
            <person name="Bates H."/>
            <person name="Vickerstaff R.J."/>
            <person name="Harrison R.J."/>
        </authorList>
    </citation>
    <scope>NUCLEOTIDE SEQUENCE</scope>
    <source>
        <strain evidence="1">4040</strain>
    </source>
</reference>